<dbReference type="Pfam" id="PF00752">
    <property type="entry name" value="XPG_N"/>
    <property type="match status" value="1"/>
</dbReference>
<keyword evidence="9" id="KW-0539">Nucleus</keyword>
<dbReference type="SMART" id="SM00279">
    <property type="entry name" value="HhH2"/>
    <property type="match status" value="1"/>
</dbReference>
<dbReference type="OrthoDB" id="26491at2759"/>
<evidence type="ECO:0000256" key="5">
    <source>
        <dbReference type="ARBA" id="ARBA00022763"/>
    </source>
</evidence>
<dbReference type="SMART" id="SM00485">
    <property type="entry name" value="XPGN"/>
    <property type="match status" value="1"/>
</dbReference>
<keyword evidence="13" id="KW-0269">Exonuclease</keyword>
<dbReference type="FunFam" id="3.40.50.1010:FF:000002">
    <property type="entry name" value="Exonuclease 1, putative"/>
    <property type="match status" value="1"/>
</dbReference>
<dbReference type="CDD" id="cd09857">
    <property type="entry name" value="PIN_EXO1"/>
    <property type="match status" value="1"/>
</dbReference>
<evidence type="ECO:0000259" key="12">
    <source>
        <dbReference type="SMART" id="SM00485"/>
    </source>
</evidence>
<dbReference type="SUPFAM" id="SSF47807">
    <property type="entry name" value="5' to 3' exonuclease, C-terminal subdomain"/>
    <property type="match status" value="1"/>
</dbReference>
<dbReference type="InterPro" id="IPR036279">
    <property type="entry name" value="5-3_exonuclease_C_sf"/>
</dbReference>
<dbReference type="InterPro" id="IPR044752">
    <property type="entry name" value="PIN-like_EXO1"/>
</dbReference>
<evidence type="ECO:0000256" key="4">
    <source>
        <dbReference type="ARBA" id="ARBA00022723"/>
    </source>
</evidence>
<feature type="domain" description="XPG N-terminal" evidence="12">
    <location>
        <begin position="1"/>
        <end position="99"/>
    </location>
</feature>
<dbReference type="Proteomes" id="UP000093000">
    <property type="component" value="Unassembled WGS sequence"/>
</dbReference>
<keyword evidence="3" id="KW-0540">Nuclease</keyword>
<dbReference type="AlphaFoldDB" id="A0A1C7NE88"/>
<protein>
    <submittedName>
        <fullName evidence="13">Exonuclease 1</fullName>
    </submittedName>
</protein>
<evidence type="ECO:0000256" key="2">
    <source>
        <dbReference type="ARBA" id="ARBA00004123"/>
    </source>
</evidence>
<dbReference type="GO" id="GO:0003677">
    <property type="term" value="F:DNA binding"/>
    <property type="evidence" value="ECO:0007669"/>
    <property type="project" value="InterPro"/>
</dbReference>
<dbReference type="STRING" id="101091.A0A1C7NE88"/>
<keyword evidence="8" id="KW-0234">DNA repair</keyword>
<dbReference type="InterPro" id="IPR006086">
    <property type="entry name" value="XPG-I_dom"/>
</dbReference>
<evidence type="ECO:0000259" key="11">
    <source>
        <dbReference type="SMART" id="SM00484"/>
    </source>
</evidence>
<dbReference type="InParanoid" id="A0A1C7NE88"/>
<dbReference type="Pfam" id="PF00867">
    <property type="entry name" value="XPG_I"/>
    <property type="match status" value="1"/>
</dbReference>
<keyword evidence="14" id="KW-1185">Reference proteome</keyword>
<dbReference type="PRINTS" id="PR00853">
    <property type="entry name" value="XPGRADSUPER"/>
</dbReference>
<dbReference type="GO" id="GO:0017108">
    <property type="term" value="F:5'-flap endonuclease activity"/>
    <property type="evidence" value="ECO:0007669"/>
    <property type="project" value="TreeGrafter"/>
</dbReference>
<dbReference type="GO" id="GO:0006281">
    <property type="term" value="P:DNA repair"/>
    <property type="evidence" value="ECO:0007669"/>
    <property type="project" value="UniProtKB-KW"/>
</dbReference>
<evidence type="ECO:0000256" key="8">
    <source>
        <dbReference type="ARBA" id="ARBA00023204"/>
    </source>
</evidence>
<dbReference type="PANTHER" id="PTHR11081:SF65">
    <property type="entry name" value="DNA DAMAGE-INDUCIBLE PROTEIN DIN7-RELATED"/>
    <property type="match status" value="1"/>
</dbReference>
<evidence type="ECO:0000256" key="7">
    <source>
        <dbReference type="ARBA" id="ARBA00022842"/>
    </source>
</evidence>
<reference evidence="13 14" key="1">
    <citation type="submission" date="2016-03" db="EMBL/GenBank/DDBJ databases">
        <title>Choanephora cucurbitarum.</title>
        <authorList>
            <person name="Min B."/>
            <person name="Park H."/>
            <person name="Park J.-H."/>
            <person name="Shin H.-D."/>
            <person name="Choi I.-G."/>
        </authorList>
    </citation>
    <scope>NUCLEOTIDE SEQUENCE [LARGE SCALE GENOMIC DNA]</scope>
    <source>
        <strain evidence="13 14">KUS-F28377</strain>
    </source>
</reference>
<evidence type="ECO:0000313" key="13">
    <source>
        <dbReference type="EMBL" id="OBZ85684.1"/>
    </source>
</evidence>
<gene>
    <name evidence="13" type="primary">exo1</name>
    <name evidence="13" type="ORF">A0J61_06258</name>
</gene>
<evidence type="ECO:0000256" key="3">
    <source>
        <dbReference type="ARBA" id="ARBA00022722"/>
    </source>
</evidence>
<dbReference type="InterPro" id="IPR006084">
    <property type="entry name" value="XPG/Rad2"/>
</dbReference>
<evidence type="ECO:0000256" key="10">
    <source>
        <dbReference type="SAM" id="MobiDB-lite"/>
    </source>
</evidence>
<keyword evidence="5" id="KW-0227">DNA damage</keyword>
<evidence type="ECO:0000256" key="6">
    <source>
        <dbReference type="ARBA" id="ARBA00022801"/>
    </source>
</evidence>
<dbReference type="GO" id="GO:0005634">
    <property type="term" value="C:nucleus"/>
    <property type="evidence" value="ECO:0007669"/>
    <property type="project" value="UniProtKB-SubCell"/>
</dbReference>
<proteinExistence type="predicted"/>
<sequence>MGISGLLHLLKPITQKVHIKQYAGQTVAIDGHVLLHRGAFGAASKIANNQSTDSYIQYFMFYIGLFRHFGVTPLVVFDGLPLPLKQITNNDRRTKRDAKLAEGMRYQFQGDHTKAQKCFQQSISISEDMIRSVILELQKQKVEVIVAPYESDAQLAHLLKTNKAAAVVSEDSDLLVFGCPRVIYKLTREGEGEQINYEDIFTLDQEKLNQLTPDLFRQMCMLSGCDYLPSLSGMGLKTAIKKIRHDFSIDTALRITVGSGDRYLDYRREFDQAEMGFLYQWVYDSDEKDYIRLNPLPGHLNETEADMLLGPKPTVRQLSILRVNKIIPNKRTENNNIQQQKIQPIPAHDISTVNKTIITLSVDKMQDIHIQSVHTNQEQFITYFQHKTASPRTRINSDESCLRSSIYTHPSTLQTKTADIGQTTSYASWVFGNKHKPKQYRPTPTLHAVDRPAHSNSQRHQPYKKPTPRLVLGDKSTAIINQMIQYCDDNKENIPISPAKTHTIVKSDKMSPGSFDQPKKKESDFMKSVDNWVSEVAYQSRQTRVLRTLQTKKTTNHSKKDISKNYSPLTPNRRL</sequence>
<feature type="compositionally biased region" description="Polar residues" evidence="10">
    <location>
        <begin position="564"/>
        <end position="575"/>
    </location>
</feature>
<dbReference type="Gene3D" id="3.40.50.1010">
    <property type="entry name" value="5'-nuclease"/>
    <property type="match status" value="1"/>
</dbReference>
<dbReference type="Gene3D" id="1.10.150.20">
    <property type="entry name" value="5' to 3' exonuclease, C-terminal subdomain"/>
    <property type="match status" value="1"/>
</dbReference>
<keyword evidence="7" id="KW-0460">Magnesium</keyword>
<dbReference type="InterPro" id="IPR008918">
    <property type="entry name" value="HhH2"/>
</dbReference>
<dbReference type="FunCoup" id="A0A1C7NE88">
    <property type="interactions" value="324"/>
</dbReference>
<comment type="caution">
    <text evidence="13">The sequence shown here is derived from an EMBL/GenBank/DDBJ whole genome shotgun (WGS) entry which is preliminary data.</text>
</comment>
<evidence type="ECO:0000256" key="9">
    <source>
        <dbReference type="ARBA" id="ARBA00023242"/>
    </source>
</evidence>
<name>A0A1C7NE88_9FUNG</name>
<accession>A0A1C7NE88</accession>
<feature type="domain" description="XPG-I" evidence="11">
    <location>
        <begin position="138"/>
        <end position="206"/>
    </location>
</feature>
<dbReference type="GO" id="GO:0046872">
    <property type="term" value="F:metal ion binding"/>
    <property type="evidence" value="ECO:0007669"/>
    <property type="project" value="UniProtKB-KW"/>
</dbReference>
<feature type="region of interest" description="Disordered" evidence="10">
    <location>
        <begin position="549"/>
        <end position="575"/>
    </location>
</feature>
<keyword evidence="4" id="KW-0479">Metal-binding</keyword>
<evidence type="ECO:0000313" key="14">
    <source>
        <dbReference type="Proteomes" id="UP000093000"/>
    </source>
</evidence>
<dbReference type="InterPro" id="IPR006085">
    <property type="entry name" value="XPG_DNA_repair_N"/>
</dbReference>
<comment type="subcellular location">
    <subcellularLocation>
        <location evidence="2">Nucleus</location>
    </subcellularLocation>
</comment>
<dbReference type="EMBL" id="LUGH01000370">
    <property type="protein sequence ID" value="OBZ85684.1"/>
    <property type="molecule type" value="Genomic_DNA"/>
</dbReference>
<comment type="cofactor">
    <cofactor evidence="1">
        <name>Mg(2+)</name>
        <dbReference type="ChEBI" id="CHEBI:18420"/>
    </cofactor>
</comment>
<dbReference type="SUPFAM" id="SSF88723">
    <property type="entry name" value="PIN domain-like"/>
    <property type="match status" value="1"/>
</dbReference>
<dbReference type="GO" id="GO:0004527">
    <property type="term" value="F:exonuclease activity"/>
    <property type="evidence" value="ECO:0007669"/>
    <property type="project" value="UniProtKB-KW"/>
</dbReference>
<dbReference type="InterPro" id="IPR029060">
    <property type="entry name" value="PIN-like_dom_sf"/>
</dbReference>
<organism evidence="13 14">
    <name type="scientific">Choanephora cucurbitarum</name>
    <dbReference type="NCBI Taxonomy" id="101091"/>
    <lineage>
        <taxon>Eukaryota</taxon>
        <taxon>Fungi</taxon>
        <taxon>Fungi incertae sedis</taxon>
        <taxon>Mucoromycota</taxon>
        <taxon>Mucoromycotina</taxon>
        <taxon>Mucoromycetes</taxon>
        <taxon>Mucorales</taxon>
        <taxon>Mucorineae</taxon>
        <taxon>Choanephoraceae</taxon>
        <taxon>Choanephoroideae</taxon>
        <taxon>Choanephora</taxon>
    </lineage>
</organism>
<evidence type="ECO:0000256" key="1">
    <source>
        <dbReference type="ARBA" id="ARBA00001946"/>
    </source>
</evidence>
<keyword evidence="6" id="KW-0378">Hydrolase</keyword>
<dbReference type="PANTHER" id="PTHR11081">
    <property type="entry name" value="FLAP ENDONUCLEASE FAMILY MEMBER"/>
    <property type="match status" value="1"/>
</dbReference>
<dbReference type="SMART" id="SM00484">
    <property type="entry name" value="XPGI"/>
    <property type="match status" value="1"/>
</dbReference>